<comment type="catalytic activity">
    <reaction evidence="11">
        <text>L-seryl-[protein] + ATP = O-phospho-L-seryl-[protein] + ADP + H(+)</text>
        <dbReference type="Rhea" id="RHEA:17989"/>
        <dbReference type="Rhea" id="RHEA-COMP:9863"/>
        <dbReference type="Rhea" id="RHEA-COMP:11604"/>
        <dbReference type="ChEBI" id="CHEBI:15378"/>
        <dbReference type="ChEBI" id="CHEBI:29999"/>
        <dbReference type="ChEBI" id="CHEBI:30616"/>
        <dbReference type="ChEBI" id="CHEBI:83421"/>
        <dbReference type="ChEBI" id="CHEBI:456216"/>
        <dbReference type="EC" id="2.7.11.1"/>
    </reaction>
</comment>
<gene>
    <name evidence="15" type="ORF">LSH36_8g12004</name>
</gene>
<evidence type="ECO:0000256" key="12">
    <source>
        <dbReference type="SAM" id="Coils"/>
    </source>
</evidence>
<dbReference type="AlphaFoldDB" id="A0AAD9KF70"/>
<evidence type="ECO:0000256" key="4">
    <source>
        <dbReference type="ARBA" id="ARBA00022618"/>
    </source>
</evidence>
<evidence type="ECO:0000256" key="5">
    <source>
        <dbReference type="ARBA" id="ARBA00022679"/>
    </source>
</evidence>
<dbReference type="GO" id="GO:0004674">
    <property type="term" value="F:protein serine/threonine kinase activity"/>
    <property type="evidence" value="ECO:0007669"/>
    <property type="project" value="UniProtKB-KW"/>
</dbReference>
<dbReference type="Proteomes" id="UP001208570">
    <property type="component" value="Unassembled WGS sequence"/>
</dbReference>
<keyword evidence="4" id="KW-0132">Cell division</keyword>
<keyword evidence="8" id="KW-0067">ATP-binding</keyword>
<dbReference type="PANTHER" id="PTHR44899:SF10">
    <property type="entry name" value="NIMA-RELATED KINASE 2"/>
    <property type="match status" value="1"/>
</dbReference>
<organism evidence="15 16">
    <name type="scientific">Paralvinella palmiformis</name>
    <dbReference type="NCBI Taxonomy" id="53620"/>
    <lineage>
        <taxon>Eukaryota</taxon>
        <taxon>Metazoa</taxon>
        <taxon>Spiralia</taxon>
        <taxon>Lophotrochozoa</taxon>
        <taxon>Annelida</taxon>
        <taxon>Polychaeta</taxon>
        <taxon>Sedentaria</taxon>
        <taxon>Canalipalpata</taxon>
        <taxon>Terebellida</taxon>
        <taxon>Terebelliformia</taxon>
        <taxon>Alvinellidae</taxon>
        <taxon>Paralvinella</taxon>
    </lineage>
</organism>
<evidence type="ECO:0000256" key="10">
    <source>
        <dbReference type="ARBA" id="ARBA00047899"/>
    </source>
</evidence>
<dbReference type="FunFam" id="3.30.200.20:FF:000151">
    <property type="entry name" value="G2-specific protein kinase nimA"/>
    <property type="match status" value="1"/>
</dbReference>
<dbReference type="InterPro" id="IPR051131">
    <property type="entry name" value="NEK_Ser/Thr_kinase_NIMA"/>
</dbReference>
<keyword evidence="9" id="KW-0131">Cell cycle</keyword>
<evidence type="ECO:0000259" key="14">
    <source>
        <dbReference type="PROSITE" id="PS50011"/>
    </source>
</evidence>
<dbReference type="SUPFAM" id="SSF56112">
    <property type="entry name" value="Protein kinase-like (PK-like)"/>
    <property type="match status" value="1"/>
</dbReference>
<accession>A0AAD9KF70</accession>
<evidence type="ECO:0000256" key="3">
    <source>
        <dbReference type="ARBA" id="ARBA00022527"/>
    </source>
</evidence>
<dbReference type="Pfam" id="PF00069">
    <property type="entry name" value="Pkinase"/>
    <property type="match status" value="1"/>
</dbReference>
<dbReference type="GO" id="GO:0051301">
    <property type="term" value="P:cell division"/>
    <property type="evidence" value="ECO:0007669"/>
    <property type="project" value="UniProtKB-KW"/>
</dbReference>
<evidence type="ECO:0000256" key="8">
    <source>
        <dbReference type="ARBA" id="ARBA00022840"/>
    </source>
</evidence>
<dbReference type="PROSITE" id="PS00108">
    <property type="entry name" value="PROTEIN_KINASE_ST"/>
    <property type="match status" value="1"/>
</dbReference>
<keyword evidence="16" id="KW-1185">Reference proteome</keyword>
<dbReference type="SMART" id="SM00220">
    <property type="entry name" value="S_TKc"/>
    <property type="match status" value="1"/>
</dbReference>
<dbReference type="InterPro" id="IPR000719">
    <property type="entry name" value="Prot_kinase_dom"/>
</dbReference>
<evidence type="ECO:0000256" key="9">
    <source>
        <dbReference type="ARBA" id="ARBA00023306"/>
    </source>
</evidence>
<dbReference type="PROSITE" id="PS50011">
    <property type="entry name" value="PROTEIN_KINASE_DOM"/>
    <property type="match status" value="1"/>
</dbReference>
<evidence type="ECO:0000256" key="11">
    <source>
        <dbReference type="ARBA" id="ARBA00048679"/>
    </source>
</evidence>
<evidence type="ECO:0000256" key="13">
    <source>
        <dbReference type="SAM" id="MobiDB-lite"/>
    </source>
</evidence>
<feature type="coiled-coil region" evidence="12">
    <location>
        <begin position="301"/>
        <end position="342"/>
    </location>
</feature>
<dbReference type="Gene3D" id="1.10.510.10">
    <property type="entry name" value="Transferase(Phosphotransferase) domain 1"/>
    <property type="match status" value="1"/>
</dbReference>
<keyword evidence="3" id="KW-0723">Serine/threonine-protein kinase</keyword>
<dbReference type="GO" id="GO:0005524">
    <property type="term" value="F:ATP binding"/>
    <property type="evidence" value="ECO:0007669"/>
    <property type="project" value="UniProtKB-KW"/>
</dbReference>
<name>A0AAD9KF70_9ANNE</name>
<comment type="caution">
    <text evidence="15">The sequence shown here is derived from an EMBL/GenBank/DDBJ whole genome shotgun (WGS) entry which is preliminary data.</text>
</comment>
<protein>
    <recommendedName>
        <fullName evidence="2">non-specific serine/threonine protein kinase</fullName>
        <ecNumber evidence="2">2.7.11.1</ecNumber>
    </recommendedName>
</protein>
<dbReference type="InterPro" id="IPR008271">
    <property type="entry name" value="Ser/Thr_kinase_AS"/>
</dbReference>
<evidence type="ECO:0000256" key="1">
    <source>
        <dbReference type="ARBA" id="ARBA00010886"/>
    </source>
</evidence>
<dbReference type="GO" id="GO:0000278">
    <property type="term" value="P:mitotic cell cycle"/>
    <property type="evidence" value="ECO:0007669"/>
    <property type="project" value="UniProtKB-ARBA"/>
</dbReference>
<reference evidence="15" key="1">
    <citation type="journal article" date="2023" name="Mol. Biol. Evol.">
        <title>Third-Generation Sequencing Reveals the Adaptive Role of the Epigenome in Three Deep-Sea Polychaetes.</title>
        <authorList>
            <person name="Perez M."/>
            <person name="Aroh O."/>
            <person name="Sun Y."/>
            <person name="Lan Y."/>
            <person name="Juniper S.K."/>
            <person name="Young C.R."/>
            <person name="Angers B."/>
            <person name="Qian P.Y."/>
        </authorList>
    </citation>
    <scope>NUCLEOTIDE SEQUENCE</scope>
    <source>
        <strain evidence="15">P08H-3</strain>
    </source>
</reference>
<comment type="similarity">
    <text evidence="1">Belongs to the protein kinase superfamily. NEK Ser/Thr protein kinase family. NIMA subfamily.</text>
</comment>
<sequence>MSYSIQDYEVVCTIGTGSYGICNKIKRKKDGKILLWKELDYGGMSEKEKTMLVSEVNLLRELKHKHIVRYYDRIIDRSTTTLYIIMEYCEGGDLATYINKMKNDGKAVDENFIWKICYQIVLALRECHNRHKNGGIILHRDLKPANVFLDSNMDVKLGDFGLARMLCSETSFAKTFVGTPYYMSPEQMNQMSYNEKSDVWSLGCLLFELCTFRPPFTANKQRELALKICSGRFPRLPTRYSDDLNKFISYMLQVDQAQRPTVEQLAVHSLLIKHVTPDEAFSVSDEQKFGSQKDRDRQSLLDDLELKLNQMERNLKQREKQLKEKEKSYKMKEILLEAKEKELLMREVQLNKVKKLMKNSFKTPSPVLPTPHDVRCYSVDRENEDLSISDTSSQPSSCQCVRTSVKSRGYSPAGKLCTCGARKCRLTDSAERNFTPQYPDTRWSSRRSSCSSSSPSRKLISPATEGMVYVPKLLTTKYKRSPLETISDSNHQVRQHTVSCSTPATPQNIKHRLLKLL</sequence>
<feature type="domain" description="Protein kinase" evidence="14">
    <location>
        <begin position="8"/>
        <end position="271"/>
    </location>
</feature>
<dbReference type="EC" id="2.7.11.1" evidence="2"/>
<evidence type="ECO:0000313" key="16">
    <source>
        <dbReference type="Proteomes" id="UP001208570"/>
    </source>
</evidence>
<proteinExistence type="inferred from homology"/>
<comment type="catalytic activity">
    <reaction evidence="10">
        <text>L-threonyl-[protein] + ATP = O-phospho-L-threonyl-[protein] + ADP + H(+)</text>
        <dbReference type="Rhea" id="RHEA:46608"/>
        <dbReference type="Rhea" id="RHEA-COMP:11060"/>
        <dbReference type="Rhea" id="RHEA-COMP:11605"/>
        <dbReference type="ChEBI" id="CHEBI:15378"/>
        <dbReference type="ChEBI" id="CHEBI:30013"/>
        <dbReference type="ChEBI" id="CHEBI:30616"/>
        <dbReference type="ChEBI" id="CHEBI:61977"/>
        <dbReference type="ChEBI" id="CHEBI:456216"/>
        <dbReference type="EC" id="2.7.11.1"/>
    </reaction>
</comment>
<feature type="compositionally biased region" description="Low complexity" evidence="13">
    <location>
        <begin position="446"/>
        <end position="457"/>
    </location>
</feature>
<dbReference type="GO" id="GO:0005634">
    <property type="term" value="C:nucleus"/>
    <property type="evidence" value="ECO:0007669"/>
    <property type="project" value="UniProtKB-ARBA"/>
</dbReference>
<evidence type="ECO:0000313" key="15">
    <source>
        <dbReference type="EMBL" id="KAK2169665.1"/>
    </source>
</evidence>
<evidence type="ECO:0000256" key="2">
    <source>
        <dbReference type="ARBA" id="ARBA00012513"/>
    </source>
</evidence>
<evidence type="ECO:0000256" key="7">
    <source>
        <dbReference type="ARBA" id="ARBA00022777"/>
    </source>
</evidence>
<keyword evidence="6" id="KW-0547">Nucleotide-binding</keyword>
<feature type="region of interest" description="Disordered" evidence="13">
    <location>
        <begin position="437"/>
        <end position="459"/>
    </location>
</feature>
<keyword evidence="5" id="KW-0808">Transferase</keyword>
<dbReference type="CDD" id="cd08217">
    <property type="entry name" value="STKc_Nek2"/>
    <property type="match status" value="1"/>
</dbReference>
<dbReference type="GO" id="GO:0007059">
    <property type="term" value="P:chromosome segregation"/>
    <property type="evidence" value="ECO:0007669"/>
    <property type="project" value="UniProtKB-ARBA"/>
</dbReference>
<dbReference type="InterPro" id="IPR011009">
    <property type="entry name" value="Kinase-like_dom_sf"/>
</dbReference>
<evidence type="ECO:0000256" key="6">
    <source>
        <dbReference type="ARBA" id="ARBA00022741"/>
    </source>
</evidence>
<keyword evidence="7" id="KW-0418">Kinase</keyword>
<dbReference type="FunFam" id="1.10.510.10:FF:000356">
    <property type="entry name" value="Serine/threonine-protein kinase Nek2"/>
    <property type="match status" value="1"/>
</dbReference>
<dbReference type="Gene3D" id="3.30.200.20">
    <property type="entry name" value="Phosphorylase Kinase, domain 1"/>
    <property type="match status" value="2"/>
</dbReference>
<dbReference type="EMBL" id="JAODUP010000008">
    <property type="protein sequence ID" value="KAK2169665.1"/>
    <property type="molecule type" value="Genomic_DNA"/>
</dbReference>
<keyword evidence="12" id="KW-0175">Coiled coil</keyword>
<dbReference type="PANTHER" id="PTHR44899">
    <property type="entry name" value="CAMK FAMILY PROTEIN KINASE"/>
    <property type="match status" value="1"/>
</dbReference>